<organism evidence="2 3">
    <name type="scientific">Apiosordaria backusii</name>
    <dbReference type="NCBI Taxonomy" id="314023"/>
    <lineage>
        <taxon>Eukaryota</taxon>
        <taxon>Fungi</taxon>
        <taxon>Dikarya</taxon>
        <taxon>Ascomycota</taxon>
        <taxon>Pezizomycotina</taxon>
        <taxon>Sordariomycetes</taxon>
        <taxon>Sordariomycetidae</taxon>
        <taxon>Sordariales</taxon>
        <taxon>Lasiosphaeriaceae</taxon>
        <taxon>Apiosordaria</taxon>
    </lineage>
</organism>
<protein>
    <recommendedName>
        <fullName evidence="4">SnoaL-like domain-containing protein</fullName>
    </recommendedName>
</protein>
<dbReference type="Gene3D" id="3.10.450.50">
    <property type="match status" value="1"/>
</dbReference>
<sequence length="187" mass="21100">MTYTVSQYLLDKSNIEDVIVKVPLYYDLRSYTSLLAECYAPTLLIDYTSLLSGTPFTTTSTEWVHNRVRPIVEGYLSSQHVTTGIVLPDLPQPSSSSSSSSPNHHHSRPTTIKVYAQVSGNLVTKPKEEGQSPRLAQNGGYLEAEVQRFDELEEKGENPWRITKYKFTKTWESGDGSVMDHARERVQ</sequence>
<dbReference type="AlphaFoldDB" id="A0AA40K706"/>
<keyword evidence="3" id="KW-1185">Reference proteome</keyword>
<accession>A0AA40K706</accession>
<evidence type="ECO:0000313" key="2">
    <source>
        <dbReference type="EMBL" id="KAK0748259.1"/>
    </source>
</evidence>
<reference evidence="2" key="1">
    <citation type="submission" date="2023-06" db="EMBL/GenBank/DDBJ databases">
        <title>Genome-scale phylogeny and comparative genomics of the fungal order Sordariales.</title>
        <authorList>
            <consortium name="Lawrence Berkeley National Laboratory"/>
            <person name="Hensen N."/>
            <person name="Bonometti L."/>
            <person name="Westerberg I."/>
            <person name="Brannstrom I.O."/>
            <person name="Guillou S."/>
            <person name="Cros-Aarteil S."/>
            <person name="Calhoun S."/>
            <person name="Haridas S."/>
            <person name="Kuo A."/>
            <person name="Mondo S."/>
            <person name="Pangilinan J."/>
            <person name="Riley R."/>
            <person name="Labutti K."/>
            <person name="Andreopoulos B."/>
            <person name="Lipzen A."/>
            <person name="Chen C."/>
            <person name="Yanf M."/>
            <person name="Daum C."/>
            <person name="Ng V."/>
            <person name="Clum A."/>
            <person name="Steindorff A."/>
            <person name="Ohm R."/>
            <person name="Martin F."/>
            <person name="Silar P."/>
            <person name="Natvig D."/>
            <person name="Lalanne C."/>
            <person name="Gautier V."/>
            <person name="Ament-Velasquez S.L."/>
            <person name="Kruys A."/>
            <person name="Hutchinson M.I."/>
            <person name="Powell A.J."/>
            <person name="Barry K."/>
            <person name="Miller A.N."/>
            <person name="Grigoriev I.V."/>
            <person name="Debuchy R."/>
            <person name="Gladieux P."/>
            <person name="Thoren M.H."/>
            <person name="Johannesson H."/>
        </authorList>
    </citation>
    <scope>NUCLEOTIDE SEQUENCE</scope>
    <source>
        <strain evidence="2">CBS 540.89</strain>
    </source>
</reference>
<evidence type="ECO:0000256" key="1">
    <source>
        <dbReference type="SAM" id="MobiDB-lite"/>
    </source>
</evidence>
<evidence type="ECO:0008006" key="4">
    <source>
        <dbReference type="Google" id="ProtNLM"/>
    </source>
</evidence>
<dbReference type="Proteomes" id="UP001172159">
    <property type="component" value="Unassembled WGS sequence"/>
</dbReference>
<proteinExistence type="predicted"/>
<dbReference type="EMBL" id="JAUKTV010000001">
    <property type="protein sequence ID" value="KAK0748259.1"/>
    <property type="molecule type" value="Genomic_DNA"/>
</dbReference>
<feature type="region of interest" description="Disordered" evidence="1">
    <location>
        <begin position="87"/>
        <end position="109"/>
    </location>
</feature>
<name>A0AA40K706_9PEZI</name>
<evidence type="ECO:0000313" key="3">
    <source>
        <dbReference type="Proteomes" id="UP001172159"/>
    </source>
</evidence>
<gene>
    <name evidence="2" type="ORF">B0T21DRAFT_406783</name>
</gene>
<comment type="caution">
    <text evidence="2">The sequence shown here is derived from an EMBL/GenBank/DDBJ whole genome shotgun (WGS) entry which is preliminary data.</text>
</comment>